<dbReference type="SUPFAM" id="SSF52540">
    <property type="entry name" value="P-loop containing nucleoside triphosphate hydrolases"/>
    <property type="match status" value="5"/>
</dbReference>
<dbReference type="InterPro" id="IPR041190">
    <property type="entry name" value="Midasin_AAA_lid_5"/>
</dbReference>
<feature type="domain" description="AAA+ ATPase" evidence="10">
    <location>
        <begin position="591"/>
        <end position="817"/>
    </location>
</feature>
<protein>
    <recommendedName>
        <fullName evidence="4">Midasin</fullName>
    </recommendedName>
    <alternativeName>
        <fullName evidence="9">MIDAS-containing protein</fullName>
    </alternativeName>
</protein>
<feature type="domain" description="AAA+ ATPase" evidence="10">
    <location>
        <begin position="1004"/>
        <end position="1189"/>
    </location>
</feature>
<dbReference type="GO" id="GO:0030687">
    <property type="term" value="C:preribosome, large subunit precursor"/>
    <property type="evidence" value="ECO:0007669"/>
    <property type="project" value="TreeGrafter"/>
</dbReference>
<evidence type="ECO:0000256" key="8">
    <source>
        <dbReference type="ARBA" id="ARBA00023242"/>
    </source>
</evidence>
<dbReference type="GO" id="GO:0000027">
    <property type="term" value="P:ribosomal large subunit assembly"/>
    <property type="evidence" value="ECO:0007669"/>
    <property type="project" value="TreeGrafter"/>
</dbReference>
<dbReference type="PANTHER" id="PTHR48103">
    <property type="entry name" value="MIDASIN-RELATED"/>
    <property type="match status" value="1"/>
</dbReference>
<dbReference type="InterPro" id="IPR040848">
    <property type="entry name" value="AAA_lid_7"/>
</dbReference>
<dbReference type="FunFam" id="3.40.50.300:FF:000142">
    <property type="entry name" value="Midasin"/>
    <property type="match status" value="1"/>
</dbReference>
<dbReference type="OrthoDB" id="5186at2759"/>
<dbReference type="GO" id="GO:0005730">
    <property type="term" value="C:nucleolus"/>
    <property type="evidence" value="ECO:0007669"/>
    <property type="project" value="UniProtKB-SubCell"/>
</dbReference>
<dbReference type="InterPro" id="IPR011704">
    <property type="entry name" value="ATPase_dyneun-rel_AAA"/>
</dbReference>
<dbReference type="InterPro" id="IPR003593">
    <property type="entry name" value="AAA+_ATPase"/>
</dbReference>
<sequence length="1496" mass="163905">LEKAWASFKAQVADFEAARGAKMVFRFVEGALVRAARSGTWILLDEINLATAETLACLGGLLQRERTLLLAETGVRIACHPDFRLIACMNPANDVGKRELPPGLRSSFTEIFVHPPDASSDDLLAIVRSHLPANAPPAVCHRVIAFYRAAKRLAAEHRLVDGAAQRPHYSLRTLTRSLTYARENAAAYSLKRALYDGLFMMFVTQLEAASQAVLVAELHAVFHGDDIRQLLARAPPPPPSSSAAEAPVLVQGFWLPAAPAAADVADAEADDSYVITASVEAKIKSLARAVMCGRYPVLIQGPTSAGKTSMVQHLARRTGHRFVRINNHEHTDLQEYLGSYASVDGRLVFEEGLLVKALRHGHWLVLDELNLAPSDVLEALNRLLDDNRELVIPETLEIVRPHPHFMLFATQNPAGLYGGRKALSRAFRNRFVELHFDDIPERELQQIIVDSCKVPPTHASLLVDVYRNLTQARAQTRIFEASHGFITLRDLFRWANRHAVTKAELAEHGYMLIAERVRTDDEKAVVRRAIERAFYKDSSVRRGAIDVSSLYSEARLRQMPEFTALAEQHAEIAWTKAMRRLFILTALCLRFHEPVLLVGDTGCGKTTVCQMLAHALQRRLHIVNCHQNTESSDILGGQRPVRNRAALLASARAILVSVMAADSSSLSAELLSETGVDSPEALRELLAAWAARAPDAHASAIEARAEELGNARELVARAQDLFAWHDGPLVQAMRQGDVFLMDELNLADDSVLERLNSVLEPSRTLVLAEQSGGAALTAHPGFEFVATMNPGGDYGKRELSPALRNRFTELWAPTTTDAEDLQLILAKRLHAVPDANTCIHAILRFVAYLQDDLKVLAHPLSLRDYLFWADFIVRTHGLMDARSSVVHGACLVLLDGIGTQGSPLAVSSGGRTPAAVKADCVARLRAMVGWPTGCGAYELGVVPAAQVPAAAADLASLVVSRDGSVGVAPFLVAQGPLQGAQGGFALHAPTTFDNLVKILRAMQVGKPLLLEGSPGVGKTTLVSTLARVAGHRLVRINLSDQTDLMDLFGTDLPVDDGFAWCDAPFLQALKQGDWVLLDEINLASQSVLEGLNSCLDHRATVYISELDREFSLSPGFRLFAAQNPLGQGGGRKGLPRSFVNRFTQVYMDELARDDLQIICDSLYSSHPTIERVLEFNWRMHQETMVRRTFGLAGAPWEFNLRDVSRFMDLALAPSPLEATPKPVDEYVAMLYVHRMRSELDRRQVVELFAAVFGRKLELPTPSLHMTEHTLQIGAAVVRRRAQQARALRLRVLHWQLPYLESLAKCIEMKWLAILVGPAGAGKTALVRWLANATGNKLVEFSMNSGVDTSEILGGFEQVDAQRHRSALLRRVDSLLAAAILGADYQHPGLGVSQACALYQAARNCEDAQDLCALVEQIAQYADDCGDLRLAELAAGVRCDAEAFAGLKVAGKFEWVDGVLVEALIHGHWLLIDRANLCSASVLDRLNGLLEPNGVLS</sequence>
<keyword evidence="12" id="KW-1185">Reference proteome</keyword>
<evidence type="ECO:0000259" key="10">
    <source>
        <dbReference type="SMART" id="SM00382"/>
    </source>
</evidence>
<evidence type="ECO:0000313" key="12">
    <source>
        <dbReference type="Proteomes" id="UP001150907"/>
    </source>
</evidence>
<dbReference type="GO" id="GO:0005654">
    <property type="term" value="C:nucleoplasm"/>
    <property type="evidence" value="ECO:0007669"/>
    <property type="project" value="UniProtKB-SubCell"/>
</dbReference>
<dbReference type="Pfam" id="PF17865">
    <property type="entry name" value="AAA_lid_5"/>
    <property type="match status" value="1"/>
</dbReference>
<dbReference type="GO" id="GO:0016887">
    <property type="term" value="F:ATP hydrolysis activity"/>
    <property type="evidence" value="ECO:0007669"/>
    <property type="project" value="InterPro"/>
</dbReference>
<evidence type="ECO:0000256" key="2">
    <source>
        <dbReference type="ARBA" id="ARBA00004642"/>
    </source>
</evidence>
<comment type="similarity">
    <text evidence="3">Belongs to the midasin family.</text>
</comment>
<gene>
    <name evidence="11" type="primary">MDN1_1</name>
    <name evidence="11" type="ORF">H4R26_005118</name>
</gene>
<comment type="caution">
    <text evidence="11">The sequence shown here is derived from an EMBL/GenBank/DDBJ whole genome shotgun (WGS) entry which is preliminary data.</text>
</comment>
<dbReference type="CDD" id="cd00009">
    <property type="entry name" value="AAA"/>
    <property type="match status" value="2"/>
</dbReference>
<dbReference type="FunFam" id="3.40.50.300:FF:001368">
    <property type="entry name" value="Midasin"/>
    <property type="match status" value="1"/>
</dbReference>
<evidence type="ECO:0000256" key="7">
    <source>
        <dbReference type="ARBA" id="ARBA00023186"/>
    </source>
</evidence>
<feature type="domain" description="AAA+ ATPase" evidence="10">
    <location>
        <begin position="293"/>
        <end position="437"/>
    </location>
</feature>
<dbReference type="InterPro" id="IPR027417">
    <property type="entry name" value="P-loop_NTPase"/>
</dbReference>
<evidence type="ECO:0000256" key="3">
    <source>
        <dbReference type="ARBA" id="ARBA00007188"/>
    </source>
</evidence>
<evidence type="ECO:0000256" key="4">
    <source>
        <dbReference type="ARBA" id="ARBA00017143"/>
    </source>
</evidence>
<comment type="subcellular location">
    <subcellularLocation>
        <location evidence="1">Nucleus</location>
        <location evidence="1">Nucleolus</location>
    </subcellularLocation>
    <subcellularLocation>
        <location evidence="2">Nucleus</location>
        <location evidence="2">Nucleoplasm</location>
    </subcellularLocation>
</comment>
<organism evidence="11 12">
    <name type="scientific">Coemansia thaxteri</name>
    <dbReference type="NCBI Taxonomy" id="2663907"/>
    <lineage>
        <taxon>Eukaryota</taxon>
        <taxon>Fungi</taxon>
        <taxon>Fungi incertae sedis</taxon>
        <taxon>Zoopagomycota</taxon>
        <taxon>Kickxellomycotina</taxon>
        <taxon>Kickxellomycetes</taxon>
        <taxon>Kickxellales</taxon>
        <taxon>Kickxellaceae</taxon>
        <taxon>Coemansia</taxon>
    </lineage>
</organism>
<dbReference type="GO" id="GO:0005524">
    <property type="term" value="F:ATP binding"/>
    <property type="evidence" value="ECO:0007669"/>
    <property type="project" value="UniProtKB-KW"/>
</dbReference>
<evidence type="ECO:0000256" key="6">
    <source>
        <dbReference type="ARBA" id="ARBA00022840"/>
    </source>
</evidence>
<evidence type="ECO:0000256" key="9">
    <source>
        <dbReference type="ARBA" id="ARBA00077000"/>
    </source>
</evidence>
<dbReference type="Pfam" id="PF17867">
    <property type="entry name" value="AAA_lid_7"/>
    <property type="match status" value="2"/>
</dbReference>
<keyword evidence="5" id="KW-0547">Nucleotide-binding</keyword>
<dbReference type="Gene3D" id="3.40.50.300">
    <property type="entry name" value="P-loop containing nucleotide triphosphate hydrolases"/>
    <property type="match status" value="5"/>
</dbReference>
<dbReference type="SMART" id="SM00382">
    <property type="entry name" value="AAA"/>
    <property type="match status" value="3"/>
</dbReference>
<dbReference type="EMBL" id="JANBQF010000737">
    <property type="protein sequence ID" value="KAJ1999310.1"/>
    <property type="molecule type" value="Genomic_DNA"/>
</dbReference>
<reference evidence="11" key="1">
    <citation type="submission" date="2022-07" db="EMBL/GenBank/DDBJ databases">
        <title>Phylogenomic reconstructions and comparative analyses of Kickxellomycotina fungi.</title>
        <authorList>
            <person name="Reynolds N.K."/>
            <person name="Stajich J.E."/>
            <person name="Barry K."/>
            <person name="Grigoriev I.V."/>
            <person name="Crous P."/>
            <person name="Smith M.E."/>
        </authorList>
    </citation>
    <scope>NUCLEOTIDE SEQUENCE</scope>
    <source>
        <strain evidence="11">IMI 214461</strain>
    </source>
</reference>
<keyword evidence="6" id="KW-0067">ATP-binding</keyword>
<dbReference type="PANTHER" id="PTHR48103:SF2">
    <property type="entry name" value="MIDASIN"/>
    <property type="match status" value="1"/>
</dbReference>
<evidence type="ECO:0000256" key="5">
    <source>
        <dbReference type="ARBA" id="ARBA00022741"/>
    </source>
</evidence>
<keyword evidence="8" id="KW-0539">Nucleus</keyword>
<evidence type="ECO:0000256" key="1">
    <source>
        <dbReference type="ARBA" id="ARBA00004604"/>
    </source>
</evidence>
<accession>A0A9W8B9T2</accession>
<proteinExistence type="inferred from homology"/>
<dbReference type="Proteomes" id="UP001150907">
    <property type="component" value="Unassembled WGS sequence"/>
</dbReference>
<dbReference type="FunFam" id="3.40.50.300:FF:001384">
    <property type="entry name" value="Midasin"/>
    <property type="match status" value="1"/>
</dbReference>
<evidence type="ECO:0000313" key="11">
    <source>
        <dbReference type="EMBL" id="KAJ1999310.1"/>
    </source>
</evidence>
<feature type="non-terminal residue" evidence="11">
    <location>
        <position position="1"/>
    </location>
</feature>
<keyword evidence="7" id="KW-0143">Chaperone</keyword>
<dbReference type="Pfam" id="PF07728">
    <property type="entry name" value="AAA_5"/>
    <property type="match status" value="6"/>
</dbReference>
<dbReference type="GO" id="GO:0000055">
    <property type="term" value="P:ribosomal large subunit export from nucleus"/>
    <property type="evidence" value="ECO:0007669"/>
    <property type="project" value="TreeGrafter"/>
</dbReference>
<name>A0A9W8B9T2_9FUNG</name>
<feature type="non-terminal residue" evidence="11">
    <location>
        <position position="1496"/>
    </location>
</feature>